<evidence type="ECO:0000256" key="1">
    <source>
        <dbReference type="SAM" id="Phobius"/>
    </source>
</evidence>
<gene>
    <name evidence="2" type="ORF">SAMN05216480_103199</name>
</gene>
<dbReference type="PANTHER" id="PTHR37308">
    <property type="entry name" value="INTEGRAL MEMBRANE PROTEIN"/>
    <property type="match status" value="1"/>
</dbReference>
<reference evidence="2 3" key="1">
    <citation type="submission" date="2016-10" db="EMBL/GenBank/DDBJ databases">
        <authorList>
            <person name="de Groot N.N."/>
        </authorList>
    </citation>
    <scope>NUCLEOTIDE SEQUENCE [LARGE SCALE GENOMIC DNA]</scope>
    <source>
        <strain evidence="2 3">CGMCC 1.12333</strain>
    </source>
</reference>
<dbReference type="OrthoDB" id="9793746at2"/>
<protein>
    <submittedName>
        <fullName evidence="2">Putative membrane protein</fullName>
    </submittedName>
</protein>
<dbReference type="STRING" id="1224947.SAMN05216480_103199"/>
<keyword evidence="1" id="KW-0812">Transmembrane</keyword>
<proteinExistence type="predicted"/>
<dbReference type="InterPro" id="IPR007163">
    <property type="entry name" value="VCA0040-like"/>
</dbReference>
<feature type="transmembrane region" description="Helical" evidence="1">
    <location>
        <begin position="125"/>
        <end position="144"/>
    </location>
</feature>
<keyword evidence="3" id="KW-1185">Reference proteome</keyword>
<keyword evidence="1" id="KW-1133">Transmembrane helix</keyword>
<feature type="transmembrane region" description="Helical" evidence="1">
    <location>
        <begin position="198"/>
        <end position="223"/>
    </location>
</feature>
<dbReference type="RefSeq" id="WP_093024407.1">
    <property type="nucleotide sequence ID" value="NZ_FPBK01000003.1"/>
</dbReference>
<feature type="transmembrane region" description="Helical" evidence="1">
    <location>
        <begin position="156"/>
        <end position="186"/>
    </location>
</feature>
<feature type="transmembrane region" description="Helical" evidence="1">
    <location>
        <begin position="280"/>
        <end position="297"/>
    </location>
</feature>
<feature type="transmembrane region" description="Helical" evidence="1">
    <location>
        <begin position="73"/>
        <end position="95"/>
    </location>
</feature>
<evidence type="ECO:0000313" key="3">
    <source>
        <dbReference type="Proteomes" id="UP000199138"/>
    </source>
</evidence>
<accession>A0A1I7G5E8</accession>
<feature type="transmembrane region" description="Helical" evidence="1">
    <location>
        <begin position="101"/>
        <end position="118"/>
    </location>
</feature>
<dbReference type="AlphaFoldDB" id="A0A1I7G5E8"/>
<dbReference type="Proteomes" id="UP000199138">
    <property type="component" value="Unassembled WGS sequence"/>
</dbReference>
<sequence>MQRSFLDYLVISLKGMAMGAADIVPGVSGGTIAFISGIYEELITSINNVNLSLFKTLKNEGFKAAWHQLNGNFLLALLLGIAISVVSLAKGIGWLLENQPVLLWSFFFGLVLASIYFVGKQIQKWNVAIIIAAILSAALAYYITSLPPLSTEASPWFLLLAGALAICAMILPGISGSFILVLLGAYRTILEAVDNKDLKTIAIVGVGAIVGLLTFSRVLKWLFSNHKNLILAILTGFIFGSLNKIWPWKKVLESITIKDKVITLKEISVLPFNYDGDPKLLFSIILMIVGFATIIILEKVATTPNEN</sequence>
<dbReference type="PANTHER" id="PTHR37308:SF1">
    <property type="entry name" value="POLYPRENYL-PHOSPHATE TRANSPORTER"/>
    <property type="match status" value="1"/>
</dbReference>
<dbReference type="Pfam" id="PF04018">
    <property type="entry name" value="VCA0040-like"/>
    <property type="match status" value="1"/>
</dbReference>
<organism evidence="2 3">
    <name type="scientific">Pustulibacterium marinum</name>
    <dbReference type="NCBI Taxonomy" id="1224947"/>
    <lineage>
        <taxon>Bacteria</taxon>
        <taxon>Pseudomonadati</taxon>
        <taxon>Bacteroidota</taxon>
        <taxon>Flavobacteriia</taxon>
        <taxon>Flavobacteriales</taxon>
        <taxon>Flavobacteriaceae</taxon>
        <taxon>Pustulibacterium</taxon>
    </lineage>
</organism>
<evidence type="ECO:0000313" key="2">
    <source>
        <dbReference type="EMBL" id="SFU43680.1"/>
    </source>
</evidence>
<dbReference type="EMBL" id="FPBK01000003">
    <property type="protein sequence ID" value="SFU43680.1"/>
    <property type="molecule type" value="Genomic_DNA"/>
</dbReference>
<feature type="transmembrane region" description="Helical" evidence="1">
    <location>
        <begin position="229"/>
        <end position="246"/>
    </location>
</feature>
<keyword evidence="1" id="KW-0472">Membrane</keyword>
<name>A0A1I7G5E8_9FLAO</name>